<protein>
    <submittedName>
        <fullName evidence="2">Uncharacterized protein</fullName>
    </submittedName>
</protein>
<evidence type="ECO:0000256" key="1">
    <source>
        <dbReference type="SAM" id="MobiDB-lite"/>
    </source>
</evidence>
<keyword evidence="3" id="KW-1185">Reference proteome</keyword>
<evidence type="ECO:0000313" key="3">
    <source>
        <dbReference type="Proteomes" id="UP001153269"/>
    </source>
</evidence>
<comment type="caution">
    <text evidence="2">The sequence shown here is derived from an EMBL/GenBank/DDBJ whole genome shotgun (WGS) entry which is preliminary data.</text>
</comment>
<reference evidence="2" key="1">
    <citation type="submission" date="2020-03" db="EMBL/GenBank/DDBJ databases">
        <authorList>
            <person name="Weist P."/>
        </authorList>
    </citation>
    <scope>NUCLEOTIDE SEQUENCE</scope>
</reference>
<accession>A0A9N7V988</accession>
<dbReference type="Proteomes" id="UP001153269">
    <property type="component" value="Unassembled WGS sequence"/>
</dbReference>
<feature type="compositionally biased region" description="Basic and acidic residues" evidence="1">
    <location>
        <begin position="12"/>
        <end position="21"/>
    </location>
</feature>
<gene>
    <name evidence="2" type="ORF">PLEPLA_LOCUS35927</name>
</gene>
<proteinExistence type="predicted"/>
<dbReference type="EMBL" id="CADEAL010003971">
    <property type="protein sequence ID" value="CAB1448270.1"/>
    <property type="molecule type" value="Genomic_DNA"/>
</dbReference>
<sequence>METLTAGLGHDAAQREGEKVRSGGSHSLSVSVLLLLGRGTCWHAIISVLQGSENSKLMLQWVVKVKEQAFVCMCGFPLYSNAEAPVFLSLYSTVKKKNSILKTTQLMCSAKAWVYILTHVASIHLQFLWRSSGLGFQLPLCRRSAITEHTAPLVQISQCKNQSVRPISPTAGSKCQTPHWN</sequence>
<evidence type="ECO:0000313" key="2">
    <source>
        <dbReference type="EMBL" id="CAB1448270.1"/>
    </source>
</evidence>
<dbReference type="AlphaFoldDB" id="A0A9N7V988"/>
<name>A0A9N7V988_PLEPL</name>
<feature type="region of interest" description="Disordered" evidence="1">
    <location>
        <begin position="1"/>
        <end position="23"/>
    </location>
</feature>
<organism evidence="2 3">
    <name type="scientific">Pleuronectes platessa</name>
    <name type="common">European plaice</name>
    <dbReference type="NCBI Taxonomy" id="8262"/>
    <lineage>
        <taxon>Eukaryota</taxon>
        <taxon>Metazoa</taxon>
        <taxon>Chordata</taxon>
        <taxon>Craniata</taxon>
        <taxon>Vertebrata</taxon>
        <taxon>Euteleostomi</taxon>
        <taxon>Actinopterygii</taxon>
        <taxon>Neopterygii</taxon>
        <taxon>Teleostei</taxon>
        <taxon>Neoteleostei</taxon>
        <taxon>Acanthomorphata</taxon>
        <taxon>Carangaria</taxon>
        <taxon>Pleuronectiformes</taxon>
        <taxon>Pleuronectoidei</taxon>
        <taxon>Pleuronectidae</taxon>
        <taxon>Pleuronectes</taxon>
    </lineage>
</organism>